<dbReference type="Pfam" id="PF12697">
    <property type="entry name" value="Abhydrolase_6"/>
    <property type="match status" value="1"/>
</dbReference>
<protein>
    <recommendedName>
        <fullName evidence="2">AB hydrolase-1 domain-containing protein</fullName>
    </recommendedName>
</protein>
<feature type="domain" description="AB hydrolase-1" evidence="2">
    <location>
        <begin position="264"/>
        <end position="444"/>
    </location>
</feature>
<dbReference type="Proteomes" id="UP000886523">
    <property type="component" value="Unassembled WGS sequence"/>
</dbReference>
<keyword evidence="4" id="KW-1185">Reference proteome</keyword>
<feature type="region of interest" description="Disordered" evidence="1">
    <location>
        <begin position="65"/>
        <end position="84"/>
    </location>
</feature>
<evidence type="ECO:0000313" key="4">
    <source>
        <dbReference type="Proteomes" id="UP000886523"/>
    </source>
</evidence>
<sequence>MSLFLEIIVPEIRRFLSGKETPIKGMIKARRGLTDIARTLLTSQSAVHNGGIYRHIIDRYEPKIAPPNTCQSPGSESGNVAGKTQHRIDPPAGNHPIHLSPSHPVSRDVFLHTTSKSPPNYRLFPTRKLRDLPTALPTFDSYPPLPSPPRSLDFVPGYNLTTHIIPASYPRQSFLEPRRYPHLESVPFASPPPEEKRKRQAWAFDTGTKLRGKQAALLKLRTKSHDSEAKNDPWESRGPVLWNVVNRYARIGAPKDQKAIGITVVMSHGNGFHKELWEPTIKHLISLCDHLSSGIHIDEIWSIDTTNCGDSALLNEKYLGDVCDWIDHVRDILNLVENFIPEGPFVASTQSLPVHLRRVSFDCSLRREKSGFHNRNVVAMGHSSGGCVIANAACASPSIFHSITLVDPIIFPEGNRRPDRWVMGALVRRQSWSSREEAKANFLRNPFFSVWVPEVLDLHVKYGLADTPPLEGGGVRLKTSSFGEAVCYADDNFEKETYQILRELDEKVKIKWIMAREPLYENIVDLTQATVWRRPVNSSNVKVDSSHTIPQEVPLELAKETLYGWQDMYAEKADSIRTRL</sequence>
<evidence type="ECO:0000259" key="2">
    <source>
        <dbReference type="Pfam" id="PF12697"/>
    </source>
</evidence>
<dbReference type="Gene3D" id="3.40.50.1820">
    <property type="entry name" value="alpha/beta hydrolase"/>
    <property type="match status" value="1"/>
</dbReference>
<reference evidence="3" key="1">
    <citation type="journal article" date="2020" name="Nat. Commun.">
        <title>Large-scale genome sequencing of mycorrhizal fungi provides insights into the early evolution of symbiotic traits.</title>
        <authorList>
            <person name="Miyauchi S."/>
            <person name="Kiss E."/>
            <person name="Kuo A."/>
            <person name="Drula E."/>
            <person name="Kohler A."/>
            <person name="Sanchez-Garcia M."/>
            <person name="Morin E."/>
            <person name="Andreopoulos B."/>
            <person name="Barry K.W."/>
            <person name="Bonito G."/>
            <person name="Buee M."/>
            <person name="Carver A."/>
            <person name="Chen C."/>
            <person name="Cichocki N."/>
            <person name="Clum A."/>
            <person name="Culley D."/>
            <person name="Crous P.W."/>
            <person name="Fauchery L."/>
            <person name="Girlanda M."/>
            <person name="Hayes R.D."/>
            <person name="Keri Z."/>
            <person name="LaButti K."/>
            <person name="Lipzen A."/>
            <person name="Lombard V."/>
            <person name="Magnuson J."/>
            <person name="Maillard F."/>
            <person name="Murat C."/>
            <person name="Nolan M."/>
            <person name="Ohm R.A."/>
            <person name="Pangilinan J."/>
            <person name="Pereira M.F."/>
            <person name="Perotto S."/>
            <person name="Peter M."/>
            <person name="Pfister S."/>
            <person name="Riley R."/>
            <person name="Sitrit Y."/>
            <person name="Stielow J.B."/>
            <person name="Szollosi G."/>
            <person name="Zifcakova L."/>
            <person name="Stursova M."/>
            <person name="Spatafora J.W."/>
            <person name="Tedersoo L."/>
            <person name="Vaario L.M."/>
            <person name="Yamada A."/>
            <person name="Yan M."/>
            <person name="Wang P."/>
            <person name="Xu J."/>
            <person name="Bruns T."/>
            <person name="Baldrian P."/>
            <person name="Vilgalys R."/>
            <person name="Dunand C."/>
            <person name="Henrissat B."/>
            <person name="Grigoriev I.V."/>
            <person name="Hibbett D."/>
            <person name="Nagy L.G."/>
            <person name="Martin F.M."/>
        </authorList>
    </citation>
    <scope>NUCLEOTIDE SEQUENCE</scope>
    <source>
        <strain evidence="3">UP504</strain>
    </source>
</reference>
<evidence type="ECO:0000256" key="1">
    <source>
        <dbReference type="SAM" id="MobiDB-lite"/>
    </source>
</evidence>
<name>A0A9P6AML4_9AGAM</name>
<evidence type="ECO:0000313" key="3">
    <source>
        <dbReference type="EMBL" id="KAF9508588.1"/>
    </source>
</evidence>
<dbReference type="SUPFAM" id="SSF53474">
    <property type="entry name" value="alpha/beta-Hydrolases"/>
    <property type="match status" value="1"/>
</dbReference>
<organism evidence="3 4">
    <name type="scientific">Hydnum rufescens UP504</name>
    <dbReference type="NCBI Taxonomy" id="1448309"/>
    <lineage>
        <taxon>Eukaryota</taxon>
        <taxon>Fungi</taxon>
        <taxon>Dikarya</taxon>
        <taxon>Basidiomycota</taxon>
        <taxon>Agaricomycotina</taxon>
        <taxon>Agaricomycetes</taxon>
        <taxon>Cantharellales</taxon>
        <taxon>Hydnaceae</taxon>
        <taxon>Hydnum</taxon>
    </lineage>
</organism>
<proteinExistence type="predicted"/>
<dbReference type="InterPro" id="IPR029058">
    <property type="entry name" value="AB_hydrolase_fold"/>
</dbReference>
<dbReference type="EMBL" id="MU129055">
    <property type="protein sequence ID" value="KAF9508588.1"/>
    <property type="molecule type" value="Genomic_DNA"/>
</dbReference>
<comment type="caution">
    <text evidence="3">The sequence shown here is derived from an EMBL/GenBank/DDBJ whole genome shotgun (WGS) entry which is preliminary data.</text>
</comment>
<accession>A0A9P6AML4</accession>
<feature type="compositionally biased region" description="Polar residues" evidence="1">
    <location>
        <begin position="68"/>
        <end position="78"/>
    </location>
</feature>
<dbReference type="OrthoDB" id="94039at2759"/>
<gene>
    <name evidence="3" type="ORF">BS47DRAFT_1488323</name>
</gene>
<dbReference type="InterPro" id="IPR000073">
    <property type="entry name" value="AB_hydrolase_1"/>
</dbReference>
<dbReference type="AlphaFoldDB" id="A0A9P6AML4"/>